<dbReference type="Gene3D" id="3.40.710.10">
    <property type="entry name" value="DD-peptidase/beta-lactamase superfamily"/>
    <property type="match status" value="1"/>
</dbReference>
<accession>A0A2R5F8H4</accession>
<sequence>MAKHRLQEIVDELHTRYAHCDEGEVATYIPELGKANPKDFGICIATADGRIFDAGDSDRVFTIQSISKPLTYGMAVEAYGRDKVGRHVGVEPSGDAFNSIELESGTNRPFNPMVNAGAITVSALLYQHYGSEALEVLLSRFSAAAGRTLAVDESVYASESRTGHRNRAIAYLLLNFGMVEEHVDAALDLYFKQCSILVNSRDLAVMGATLANLGNNPLTGEEVFDIECVKDMLSIMFTCGMYDYSGQWAYRVGVPAKSGVAGGVLAVVNRQLGIASYSPPLDARGNSYRGIEVCVDMANELGLHVFDCMNEGSSYLKAILE</sequence>
<gene>
    <name evidence="6 7" type="primary">glsA</name>
    <name evidence="7" type="ORF">NMK_0471</name>
</gene>
<dbReference type="NCBIfam" id="TIGR03814">
    <property type="entry name" value="Gln_ase"/>
    <property type="match status" value="1"/>
</dbReference>
<comment type="similarity">
    <text evidence="1 6">Belongs to the glutaminase family.</text>
</comment>
<dbReference type="AlphaFoldDB" id="A0A2R5F8H4"/>
<feature type="binding site" evidence="6">
    <location>
        <position position="115"/>
    </location>
    <ligand>
        <name>substrate</name>
    </ligand>
</feature>
<evidence type="ECO:0000256" key="5">
    <source>
        <dbReference type="ARBA" id="ARBA00049534"/>
    </source>
</evidence>
<name>A0A2R5F8H4_9PROT</name>
<proteinExistence type="inferred from homology"/>
<evidence type="ECO:0000256" key="2">
    <source>
        <dbReference type="ARBA" id="ARBA00011881"/>
    </source>
</evidence>
<comment type="subunit">
    <text evidence="2 6">Homotetramer.</text>
</comment>
<evidence type="ECO:0000313" key="7">
    <source>
        <dbReference type="EMBL" id="GBG12934.1"/>
    </source>
</evidence>
<evidence type="ECO:0000313" key="8">
    <source>
        <dbReference type="Proteomes" id="UP000245081"/>
    </source>
</evidence>
<feature type="binding site" evidence="6">
    <location>
        <position position="190"/>
    </location>
    <ligand>
        <name>substrate</name>
    </ligand>
</feature>
<dbReference type="GO" id="GO:0004359">
    <property type="term" value="F:glutaminase activity"/>
    <property type="evidence" value="ECO:0007669"/>
    <property type="project" value="UniProtKB-UniRule"/>
</dbReference>
<dbReference type="OrthoDB" id="9788822at2"/>
<dbReference type="SUPFAM" id="SSF56601">
    <property type="entry name" value="beta-lactamase/transpeptidase-like"/>
    <property type="match status" value="1"/>
</dbReference>
<organism evidence="7 8">
    <name type="scientific">Novimethylophilus kurashikiensis</name>
    <dbReference type="NCBI Taxonomy" id="1825523"/>
    <lineage>
        <taxon>Bacteria</taxon>
        <taxon>Pseudomonadati</taxon>
        <taxon>Pseudomonadota</taxon>
        <taxon>Betaproteobacteria</taxon>
        <taxon>Nitrosomonadales</taxon>
        <taxon>Methylophilaceae</taxon>
        <taxon>Novimethylophilus</taxon>
    </lineage>
</organism>
<dbReference type="GO" id="GO:0006543">
    <property type="term" value="P:L-glutamine catabolic process"/>
    <property type="evidence" value="ECO:0007669"/>
    <property type="project" value="TreeGrafter"/>
</dbReference>
<comment type="catalytic activity">
    <reaction evidence="5 6">
        <text>L-glutamine + H2O = L-glutamate + NH4(+)</text>
        <dbReference type="Rhea" id="RHEA:15889"/>
        <dbReference type="ChEBI" id="CHEBI:15377"/>
        <dbReference type="ChEBI" id="CHEBI:28938"/>
        <dbReference type="ChEBI" id="CHEBI:29985"/>
        <dbReference type="ChEBI" id="CHEBI:58359"/>
        <dbReference type="EC" id="3.5.1.2"/>
    </reaction>
</comment>
<dbReference type="Proteomes" id="UP000245081">
    <property type="component" value="Unassembled WGS sequence"/>
</dbReference>
<feature type="binding site" evidence="6">
    <location>
        <position position="166"/>
    </location>
    <ligand>
        <name>substrate</name>
    </ligand>
</feature>
<comment type="caution">
    <text evidence="7">The sequence shown here is derived from an EMBL/GenBank/DDBJ whole genome shotgun (WGS) entry which is preliminary data.</text>
</comment>
<evidence type="ECO:0000256" key="6">
    <source>
        <dbReference type="HAMAP-Rule" id="MF_00313"/>
    </source>
</evidence>
<keyword evidence="8" id="KW-1185">Reference proteome</keyword>
<feature type="binding site" evidence="6">
    <location>
        <position position="242"/>
    </location>
    <ligand>
        <name>substrate</name>
    </ligand>
</feature>
<evidence type="ECO:0000256" key="3">
    <source>
        <dbReference type="ARBA" id="ARBA00012918"/>
    </source>
</evidence>
<evidence type="ECO:0000256" key="4">
    <source>
        <dbReference type="ARBA" id="ARBA00022801"/>
    </source>
</evidence>
<dbReference type="RefSeq" id="WP_109014151.1">
    <property type="nucleotide sequence ID" value="NZ_BDOQ01000002.1"/>
</dbReference>
<dbReference type="HAMAP" id="MF_00313">
    <property type="entry name" value="Glutaminase"/>
    <property type="match status" value="1"/>
</dbReference>
<feature type="binding site" evidence="6">
    <location>
        <position position="159"/>
    </location>
    <ligand>
        <name>substrate</name>
    </ligand>
</feature>
<dbReference type="GO" id="GO:0006537">
    <property type="term" value="P:glutamate biosynthetic process"/>
    <property type="evidence" value="ECO:0007669"/>
    <property type="project" value="TreeGrafter"/>
</dbReference>
<dbReference type="Pfam" id="PF04960">
    <property type="entry name" value="Glutaminase"/>
    <property type="match status" value="1"/>
</dbReference>
<dbReference type="PANTHER" id="PTHR12544">
    <property type="entry name" value="GLUTAMINASE"/>
    <property type="match status" value="1"/>
</dbReference>
<dbReference type="EMBL" id="BDOQ01000002">
    <property type="protein sequence ID" value="GBG12934.1"/>
    <property type="molecule type" value="Genomic_DNA"/>
</dbReference>
<dbReference type="InterPro" id="IPR015868">
    <property type="entry name" value="Glutaminase"/>
</dbReference>
<dbReference type="InterPro" id="IPR012338">
    <property type="entry name" value="Beta-lactam/transpept-like"/>
</dbReference>
<keyword evidence="6" id="KW-0007">Acetylation</keyword>
<feature type="binding site" evidence="6">
    <location>
        <position position="65"/>
    </location>
    <ligand>
        <name>substrate</name>
    </ligand>
</feature>
<protein>
    <recommendedName>
        <fullName evidence="3 6">Glutaminase</fullName>
        <ecNumber evidence="3 6">3.5.1.2</ecNumber>
    </recommendedName>
</protein>
<dbReference type="EC" id="3.5.1.2" evidence="3 6"/>
<reference evidence="7 8" key="1">
    <citation type="journal article" date="2018" name="Environ. Microbiol.">
        <title>Isolation and genomic characterization of Novimethylophilus kurashikiensis gen. nov. sp. nov., a new lanthanide-dependent methylotrophic species of Methylophilaceae.</title>
        <authorList>
            <person name="Lv H."/>
            <person name="Sahin N."/>
            <person name="Tani A."/>
        </authorList>
    </citation>
    <scope>NUCLEOTIDE SEQUENCE [LARGE SCALE GENOMIC DNA]</scope>
    <source>
        <strain evidence="7 8">La2-4</strain>
    </source>
</reference>
<keyword evidence="4 6" id="KW-0378">Hydrolase</keyword>
<dbReference type="PANTHER" id="PTHR12544:SF29">
    <property type="entry name" value="GLUTAMINASE"/>
    <property type="match status" value="1"/>
</dbReference>
<evidence type="ECO:0000256" key="1">
    <source>
        <dbReference type="ARBA" id="ARBA00011076"/>
    </source>
</evidence>
<feature type="binding site" evidence="6">
    <location>
        <position position="260"/>
    </location>
    <ligand>
        <name>substrate</name>
    </ligand>
</feature>
<dbReference type="FunFam" id="3.40.710.10:FF:000005">
    <property type="entry name" value="Glutaminase"/>
    <property type="match status" value="1"/>
</dbReference>